<gene>
    <name evidence="2" type="ORF">H072_235</name>
</gene>
<feature type="region of interest" description="Disordered" evidence="1">
    <location>
        <begin position="91"/>
        <end position="154"/>
    </location>
</feature>
<evidence type="ECO:0000313" key="3">
    <source>
        <dbReference type="Proteomes" id="UP000015100"/>
    </source>
</evidence>
<dbReference type="AlphaFoldDB" id="S8ARY0"/>
<evidence type="ECO:0000256" key="1">
    <source>
        <dbReference type="SAM" id="MobiDB-lite"/>
    </source>
</evidence>
<dbReference type="OMA" id="VIDIRIG"/>
<name>S8ARY0_DACHA</name>
<organism evidence="2 3">
    <name type="scientific">Dactylellina haptotyla (strain CBS 200.50)</name>
    <name type="common">Nematode-trapping fungus</name>
    <name type="synonym">Monacrosporium haptotylum</name>
    <dbReference type="NCBI Taxonomy" id="1284197"/>
    <lineage>
        <taxon>Eukaryota</taxon>
        <taxon>Fungi</taxon>
        <taxon>Dikarya</taxon>
        <taxon>Ascomycota</taxon>
        <taxon>Pezizomycotina</taxon>
        <taxon>Orbiliomycetes</taxon>
        <taxon>Orbiliales</taxon>
        <taxon>Orbiliaceae</taxon>
        <taxon>Dactylellina</taxon>
    </lineage>
</organism>
<dbReference type="Proteomes" id="UP000015100">
    <property type="component" value="Unassembled WGS sequence"/>
</dbReference>
<feature type="region of interest" description="Disordered" evidence="1">
    <location>
        <begin position="281"/>
        <end position="326"/>
    </location>
</feature>
<reference evidence="2 3" key="1">
    <citation type="journal article" date="2013" name="PLoS Genet.">
        <title>Genomic mechanisms accounting for the adaptation to parasitism in nematode-trapping fungi.</title>
        <authorList>
            <person name="Meerupati T."/>
            <person name="Andersson K.M."/>
            <person name="Friman E."/>
            <person name="Kumar D."/>
            <person name="Tunlid A."/>
            <person name="Ahren D."/>
        </authorList>
    </citation>
    <scope>NUCLEOTIDE SEQUENCE [LARGE SCALE GENOMIC DNA]</scope>
    <source>
        <strain evidence="2 3">CBS 200.50</strain>
    </source>
</reference>
<dbReference type="EMBL" id="AQGS01000003">
    <property type="protein sequence ID" value="EPS45735.1"/>
    <property type="molecule type" value="Genomic_DNA"/>
</dbReference>
<accession>S8ARY0</accession>
<feature type="compositionally biased region" description="Polar residues" evidence="1">
    <location>
        <begin position="91"/>
        <end position="100"/>
    </location>
</feature>
<evidence type="ECO:0000313" key="2">
    <source>
        <dbReference type="EMBL" id="EPS45735.1"/>
    </source>
</evidence>
<dbReference type="OrthoDB" id="5316282at2759"/>
<evidence type="ECO:0008006" key="4">
    <source>
        <dbReference type="Google" id="ProtNLM"/>
    </source>
</evidence>
<comment type="caution">
    <text evidence="2">The sequence shown here is derived from an EMBL/GenBank/DDBJ whole genome shotgun (WGS) entry which is preliminary data.</text>
</comment>
<proteinExistence type="predicted"/>
<keyword evidence="3" id="KW-1185">Reference proteome</keyword>
<sequence>MNSINGKVGVVVPTLSDKVHWLENARTVQDVLERVLEKNSFLTPSQLSVYHHGRVAGTFENIPIGDIVQLHVALGDTILCPPQGSFKIVISSSENSSNGNDALPKNPSDRLPRWPIYPDYYSPSRSGSQPPRLERHEQRASPQTPRFETRVGPPVAPRGFSARYASRATIAGRVHRRGVGRIKQKTLNRDRKVLLRFHLFEFGEHTIEQYATNHEPLRVHFNIIKKRLLHLKCLRKDDELDFHWPHLRWIPKGSTRVIDIRIGENKGYGCFVRKRQPAPVRVTSDDENSISTGCSEEEEDTDNRSEATTPPDHEADDELTNGSADHYEPEEDLDIYQEPNLIDEEQIDYQFDERDNRSRSTTYSYSRDYLSTINDPYDGHMPVTSGNVNQATPQDATNDCRDSHDQVESLESRYNDLDLVNYEVD</sequence>
<reference evidence="3" key="2">
    <citation type="submission" date="2013-04" db="EMBL/GenBank/DDBJ databases">
        <title>Genomic mechanisms accounting for the adaptation to parasitism in nematode-trapping fungi.</title>
        <authorList>
            <person name="Ahren D.G."/>
        </authorList>
    </citation>
    <scope>NUCLEOTIDE SEQUENCE [LARGE SCALE GENOMIC DNA]</scope>
    <source>
        <strain evidence="3">CBS 200.50</strain>
    </source>
</reference>
<dbReference type="HOGENOM" id="CLU_645603_0_0_1"/>
<protein>
    <recommendedName>
        <fullName evidence="4">Ubiquitin-like domain-containing protein</fullName>
    </recommendedName>
</protein>